<dbReference type="WBParaSite" id="SSTP_0001246750.1">
    <property type="protein sequence ID" value="SSTP_0001246750.1"/>
    <property type="gene ID" value="SSTP_0001246750"/>
</dbReference>
<accession>A0A0K0ESN8</accession>
<name>A0A0K0ESN8_STRER</name>
<protein>
    <submittedName>
        <fullName evidence="1">Uncharacterized protein</fullName>
    </submittedName>
</protein>
<sequence>MFFTSNIFRNKLTFTFFYYFMIFKKNKNKKISIYLIQPCK</sequence>
<reference evidence="1" key="1">
    <citation type="submission" date="2015-08" db="UniProtKB">
        <authorList>
            <consortium name="WormBaseParasite"/>
        </authorList>
    </citation>
    <scope>IDENTIFICATION</scope>
</reference>
<proteinExistence type="predicted"/>
<evidence type="ECO:0000313" key="1">
    <source>
        <dbReference type="WBParaSite" id="SSTP_0001246750.1"/>
    </source>
</evidence>
<organism evidence="1">
    <name type="scientific">Strongyloides stercoralis</name>
    <name type="common">Threadworm</name>
    <dbReference type="NCBI Taxonomy" id="6248"/>
    <lineage>
        <taxon>Eukaryota</taxon>
        <taxon>Metazoa</taxon>
        <taxon>Ecdysozoa</taxon>
        <taxon>Nematoda</taxon>
        <taxon>Chromadorea</taxon>
        <taxon>Rhabditida</taxon>
        <taxon>Tylenchina</taxon>
        <taxon>Panagrolaimomorpha</taxon>
        <taxon>Strongyloidoidea</taxon>
        <taxon>Strongyloididae</taxon>
        <taxon>Strongyloides</taxon>
    </lineage>
</organism>
<dbReference type="AlphaFoldDB" id="A0A0K0ESN8"/>